<feature type="transmembrane region" description="Helical" evidence="1">
    <location>
        <begin position="7"/>
        <end position="23"/>
    </location>
</feature>
<keyword evidence="1" id="KW-0472">Membrane</keyword>
<sequence>MFTNRARQLVIAVFILVLLFGIYEQVYEITGAALLAIGILLWGYFKEGTVILAAKDFHDKNYEKTEALLNQVARPHWLAKKRRGYYEYMMGGISLQKQDFEAAEQHYEIAVQFPLRSVNDHVAALVHVANISLRQHRFDKAEAYLSLAKKQDNQITARMREVITKLEREIKQRKI</sequence>
<proteinExistence type="predicted"/>
<keyword evidence="3" id="KW-1185">Reference proteome</keyword>
<keyword evidence="1" id="KW-1133">Transmembrane helix</keyword>
<dbReference type="SUPFAM" id="SSF48452">
    <property type="entry name" value="TPR-like"/>
    <property type="match status" value="1"/>
</dbReference>
<organism evidence="2 3">
    <name type="scientific">Mucilaginibacter arboris</name>
    <dbReference type="NCBI Taxonomy" id="2682090"/>
    <lineage>
        <taxon>Bacteria</taxon>
        <taxon>Pseudomonadati</taxon>
        <taxon>Bacteroidota</taxon>
        <taxon>Sphingobacteriia</taxon>
        <taxon>Sphingobacteriales</taxon>
        <taxon>Sphingobacteriaceae</taxon>
        <taxon>Mucilaginibacter</taxon>
    </lineage>
</organism>
<dbReference type="Proteomes" id="UP000462014">
    <property type="component" value="Unassembled WGS sequence"/>
</dbReference>
<gene>
    <name evidence="2" type="ORF">GO621_03440</name>
</gene>
<comment type="caution">
    <text evidence="2">The sequence shown here is derived from an EMBL/GenBank/DDBJ whole genome shotgun (WGS) entry which is preliminary data.</text>
</comment>
<dbReference type="Gene3D" id="1.25.40.10">
    <property type="entry name" value="Tetratricopeptide repeat domain"/>
    <property type="match status" value="1"/>
</dbReference>
<dbReference type="EMBL" id="WPIK01000003">
    <property type="protein sequence ID" value="MVN20586.1"/>
    <property type="molecule type" value="Genomic_DNA"/>
</dbReference>
<accession>A0A7K1STF0</accession>
<evidence type="ECO:0000256" key="1">
    <source>
        <dbReference type="SAM" id="Phobius"/>
    </source>
</evidence>
<name>A0A7K1STF0_9SPHI</name>
<dbReference type="RefSeq" id="WP_157564220.1">
    <property type="nucleotide sequence ID" value="NZ_WPIK01000003.1"/>
</dbReference>
<protein>
    <submittedName>
        <fullName evidence="2">Tetratricopeptide repeat protein</fullName>
    </submittedName>
</protein>
<keyword evidence="1" id="KW-0812">Transmembrane</keyword>
<evidence type="ECO:0000313" key="2">
    <source>
        <dbReference type="EMBL" id="MVN20586.1"/>
    </source>
</evidence>
<reference evidence="2 3" key="1">
    <citation type="submission" date="2019-12" db="EMBL/GenBank/DDBJ databases">
        <title>Mucilaginibacter sp. HMF7410 genome sequencing and assembly.</title>
        <authorList>
            <person name="Kang H."/>
            <person name="Cha I."/>
            <person name="Kim H."/>
            <person name="Joh K."/>
        </authorList>
    </citation>
    <scope>NUCLEOTIDE SEQUENCE [LARGE SCALE GENOMIC DNA]</scope>
    <source>
        <strain evidence="2 3">HMF7410</strain>
    </source>
</reference>
<evidence type="ECO:0000313" key="3">
    <source>
        <dbReference type="Proteomes" id="UP000462014"/>
    </source>
</evidence>
<feature type="transmembrane region" description="Helical" evidence="1">
    <location>
        <begin position="29"/>
        <end position="45"/>
    </location>
</feature>
<dbReference type="AlphaFoldDB" id="A0A7K1STF0"/>
<dbReference type="InterPro" id="IPR011990">
    <property type="entry name" value="TPR-like_helical_dom_sf"/>
</dbReference>